<dbReference type="EMBL" id="CAMPGE010020034">
    <property type="protein sequence ID" value="CAI2378323.1"/>
    <property type="molecule type" value="Genomic_DNA"/>
</dbReference>
<name>A0AAD2D3Q1_EUPCR</name>
<gene>
    <name evidence="2" type="ORF">ECRASSUSDP1_LOCUS19718</name>
</gene>
<evidence type="ECO:0000313" key="3">
    <source>
        <dbReference type="Proteomes" id="UP001295684"/>
    </source>
</evidence>
<feature type="coiled-coil region" evidence="1">
    <location>
        <begin position="54"/>
        <end position="110"/>
    </location>
</feature>
<accession>A0AAD2D3Q1</accession>
<reference evidence="2" key="1">
    <citation type="submission" date="2023-07" db="EMBL/GenBank/DDBJ databases">
        <authorList>
            <consortium name="AG Swart"/>
            <person name="Singh M."/>
            <person name="Singh A."/>
            <person name="Seah K."/>
            <person name="Emmerich C."/>
        </authorList>
    </citation>
    <scope>NUCLEOTIDE SEQUENCE</scope>
    <source>
        <strain evidence="2">DP1</strain>
    </source>
</reference>
<evidence type="ECO:0000256" key="1">
    <source>
        <dbReference type="SAM" id="Coils"/>
    </source>
</evidence>
<protein>
    <submittedName>
        <fullName evidence="2">Uncharacterized protein</fullName>
    </submittedName>
</protein>
<organism evidence="2 3">
    <name type="scientific">Euplotes crassus</name>
    <dbReference type="NCBI Taxonomy" id="5936"/>
    <lineage>
        <taxon>Eukaryota</taxon>
        <taxon>Sar</taxon>
        <taxon>Alveolata</taxon>
        <taxon>Ciliophora</taxon>
        <taxon>Intramacronucleata</taxon>
        <taxon>Spirotrichea</taxon>
        <taxon>Hypotrichia</taxon>
        <taxon>Euplotida</taxon>
        <taxon>Euplotidae</taxon>
        <taxon>Moneuplotes</taxon>
    </lineage>
</organism>
<proteinExistence type="predicted"/>
<sequence length="186" mass="22318">MLEEIEVKIRELTDKILNISKRNEGYEKRLNFRANRYGNDDVSESSTTFLKQLLRNNKVRIQMYKQELDRLEEHRDGLLDLKSKYNKVHNKAEEKRKLREEQLITDEEAENDEFLQQIKIKLDEENYVKQQNWKVPSYTCEGCFTDELEELRDLLLEEETNEILGIKRGPFAMMTDEEAERILDNI</sequence>
<evidence type="ECO:0000313" key="2">
    <source>
        <dbReference type="EMBL" id="CAI2378323.1"/>
    </source>
</evidence>
<comment type="caution">
    <text evidence="2">The sequence shown here is derived from an EMBL/GenBank/DDBJ whole genome shotgun (WGS) entry which is preliminary data.</text>
</comment>
<keyword evidence="3" id="KW-1185">Reference proteome</keyword>
<feature type="coiled-coil region" evidence="1">
    <location>
        <begin position="2"/>
        <end position="29"/>
    </location>
</feature>
<dbReference type="Proteomes" id="UP001295684">
    <property type="component" value="Unassembled WGS sequence"/>
</dbReference>
<keyword evidence="1" id="KW-0175">Coiled coil</keyword>
<dbReference type="AlphaFoldDB" id="A0AAD2D3Q1"/>